<name>B9M350_GEODF</name>
<proteinExistence type="predicted"/>
<evidence type="ECO:0000256" key="4">
    <source>
        <dbReference type="ARBA" id="ARBA00023136"/>
    </source>
</evidence>
<dbReference type="eggNOG" id="COG0810">
    <property type="taxonomic scope" value="Bacteria"/>
</dbReference>
<feature type="region of interest" description="Disordered" evidence="5">
    <location>
        <begin position="231"/>
        <end position="255"/>
    </location>
</feature>
<dbReference type="HOGENOM" id="CLU_1076706_0_0_7"/>
<dbReference type="EMBL" id="CP001390">
    <property type="protein sequence ID" value="ACM19460.1"/>
    <property type="molecule type" value="Genomic_DNA"/>
</dbReference>
<feature type="region of interest" description="Disordered" evidence="5">
    <location>
        <begin position="59"/>
        <end position="114"/>
    </location>
</feature>
<dbReference type="NCBIfam" id="TIGR01352">
    <property type="entry name" value="tonB_Cterm"/>
    <property type="match status" value="1"/>
</dbReference>
<evidence type="ECO:0000256" key="5">
    <source>
        <dbReference type="SAM" id="MobiDB-lite"/>
    </source>
</evidence>
<dbReference type="KEGG" id="geo:Geob_1100"/>
<dbReference type="GO" id="GO:0016020">
    <property type="term" value="C:membrane"/>
    <property type="evidence" value="ECO:0007669"/>
    <property type="project" value="UniProtKB-SubCell"/>
</dbReference>
<dbReference type="SUPFAM" id="SSF74653">
    <property type="entry name" value="TolA/TonB C-terminal domain"/>
    <property type="match status" value="1"/>
</dbReference>
<feature type="transmembrane region" description="Helical" evidence="6">
    <location>
        <begin position="12"/>
        <end position="30"/>
    </location>
</feature>
<dbReference type="InterPro" id="IPR006260">
    <property type="entry name" value="TonB/TolA_C"/>
</dbReference>
<keyword evidence="3 6" id="KW-1133">Transmembrane helix</keyword>
<gene>
    <name evidence="7" type="ordered locus">Geob_1100</name>
</gene>
<reference evidence="7 8" key="1">
    <citation type="submission" date="2009-01" db="EMBL/GenBank/DDBJ databases">
        <title>Complete sequence of Geobacter sp. FRC-32.</title>
        <authorList>
            <consortium name="US DOE Joint Genome Institute"/>
            <person name="Lucas S."/>
            <person name="Copeland A."/>
            <person name="Lapidus A."/>
            <person name="Glavina del Rio T."/>
            <person name="Dalin E."/>
            <person name="Tice H."/>
            <person name="Bruce D."/>
            <person name="Goodwin L."/>
            <person name="Pitluck S."/>
            <person name="Saunders E."/>
            <person name="Brettin T."/>
            <person name="Detter J.C."/>
            <person name="Han C."/>
            <person name="Larimer F."/>
            <person name="Land M."/>
            <person name="Hauser L."/>
            <person name="Kyrpides N."/>
            <person name="Ovchinnikova G."/>
            <person name="Kostka J."/>
            <person name="Richardson P."/>
        </authorList>
    </citation>
    <scope>NUCLEOTIDE SEQUENCE [LARGE SCALE GENOMIC DNA]</scope>
    <source>
        <strain evidence="8">DSM 22248 / JCM 15807 / FRC-32</strain>
    </source>
</reference>
<dbReference type="Gene3D" id="3.30.1150.10">
    <property type="match status" value="1"/>
</dbReference>
<evidence type="ECO:0000313" key="8">
    <source>
        <dbReference type="Proteomes" id="UP000007721"/>
    </source>
</evidence>
<dbReference type="AlphaFoldDB" id="B9M350"/>
<dbReference type="Pfam" id="PF13103">
    <property type="entry name" value="TonB_2"/>
    <property type="match status" value="1"/>
</dbReference>
<evidence type="ECO:0000256" key="1">
    <source>
        <dbReference type="ARBA" id="ARBA00004167"/>
    </source>
</evidence>
<evidence type="ECO:0000313" key="7">
    <source>
        <dbReference type="EMBL" id="ACM19460.1"/>
    </source>
</evidence>
<accession>B9M350</accession>
<dbReference type="Proteomes" id="UP000007721">
    <property type="component" value="Chromosome"/>
</dbReference>
<sequence>MKRTLKRKEPGPGGMLVCSFLFHLVIFLIITRFNFLPGLYTDNTPVYYVDVVSLPVASPQAGTPAGGSPASVPVTEPSPPTTESQQMKLPSTKPAPKEAGKPQPKTAAGVETAREFEERLAKLERENEARHQAAALEAARKRAAGIGKGPTGMPAATGTEAGSDYSNYIRSRLEDAFRQEDTFKPDRNKVVEVKLTIGRNGKIISKRFERSSNDIMFNNAVERAISRAERDFRPPPGGGSYEHGFVFKPQGVGKN</sequence>
<organism evidence="7 8">
    <name type="scientific">Geotalea daltonii (strain DSM 22248 / JCM 15807 / FRC-32)</name>
    <name type="common">Geobacter daltonii</name>
    <dbReference type="NCBI Taxonomy" id="316067"/>
    <lineage>
        <taxon>Bacteria</taxon>
        <taxon>Pseudomonadati</taxon>
        <taxon>Thermodesulfobacteriota</taxon>
        <taxon>Desulfuromonadia</taxon>
        <taxon>Geobacterales</taxon>
        <taxon>Geobacteraceae</taxon>
        <taxon>Geotalea</taxon>
    </lineage>
</organism>
<keyword evidence="2 6" id="KW-0812">Transmembrane</keyword>
<keyword evidence="8" id="KW-1185">Reference proteome</keyword>
<evidence type="ECO:0000256" key="6">
    <source>
        <dbReference type="SAM" id="Phobius"/>
    </source>
</evidence>
<evidence type="ECO:0000256" key="2">
    <source>
        <dbReference type="ARBA" id="ARBA00022692"/>
    </source>
</evidence>
<evidence type="ECO:0000256" key="3">
    <source>
        <dbReference type="ARBA" id="ARBA00022989"/>
    </source>
</evidence>
<protein>
    <submittedName>
        <fullName evidence="7">Periplasmic energy transduction protein, TonB-related</fullName>
    </submittedName>
</protein>
<dbReference type="STRING" id="316067.Geob_1100"/>
<dbReference type="RefSeq" id="WP_012646189.1">
    <property type="nucleotide sequence ID" value="NC_011979.1"/>
</dbReference>
<keyword evidence="4 6" id="KW-0472">Membrane</keyword>
<comment type="subcellular location">
    <subcellularLocation>
        <location evidence="1">Membrane</location>
        <topology evidence="1">Single-pass membrane protein</topology>
    </subcellularLocation>
</comment>